<dbReference type="AlphaFoldDB" id="A0AAW8ERI5"/>
<dbReference type="Proteomes" id="UP001244427">
    <property type="component" value="Unassembled WGS sequence"/>
</dbReference>
<comment type="caution">
    <text evidence="1">The sequence shown here is derived from an EMBL/GenBank/DDBJ whole genome shotgun (WGS) entry which is preliminary data.</text>
</comment>
<keyword evidence="2" id="KW-1185">Reference proteome</keyword>
<proteinExistence type="predicted"/>
<accession>A0AAW8ERI5</accession>
<evidence type="ECO:0000313" key="2">
    <source>
        <dbReference type="Proteomes" id="UP001244427"/>
    </source>
</evidence>
<protein>
    <submittedName>
        <fullName evidence="1">Uncharacterized protein</fullName>
    </submittedName>
</protein>
<organism evidence="1 2">
    <name type="scientific">Microbacterium natoriense</name>
    <dbReference type="NCBI Taxonomy" id="284570"/>
    <lineage>
        <taxon>Bacteria</taxon>
        <taxon>Bacillati</taxon>
        <taxon>Actinomycetota</taxon>
        <taxon>Actinomycetes</taxon>
        <taxon>Micrococcales</taxon>
        <taxon>Microbacteriaceae</taxon>
        <taxon>Microbacterium</taxon>
    </lineage>
</organism>
<reference evidence="1 2" key="1">
    <citation type="submission" date="2023-07" db="EMBL/GenBank/DDBJ databases">
        <title>Comparative genomics of wheat-associated soil bacteria to identify genetic determinants of phenazine resistance.</title>
        <authorList>
            <person name="Mouncey N."/>
        </authorList>
    </citation>
    <scope>NUCLEOTIDE SEQUENCE [LARGE SCALE GENOMIC DNA]</scope>
    <source>
        <strain evidence="1 2">W4I9-1</strain>
    </source>
</reference>
<dbReference type="EMBL" id="JAUSXV010000001">
    <property type="protein sequence ID" value="MDQ0646136.1"/>
    <property type="molecule type" value="Genomic_DNA"/>
</dbReference>
<gene>
    <name evidence="1" type="ORF">QFZ53_000332</name>
</gene>
<name>A0AAW8ERI5_9MICO</name>
<sequence length="197" mass="20817">MKVSVSPLTELIRPDDVLREVSPVREQVAEHAAAGAVAAEPPGEGAVGVGRVVGEQRHAHVRDGAERAFAHQASGVRDGRGVPVVEAHRGHETRVKRALRDLSRFAGSAAHRLLDPEGLAGADRGQRDLVVQEVRRADGDDIDVGTCDQLAVVRHGLAVAEHVDGMLPPTGIRIGGDGEIGHDGQLGVVPMRLQVRT</sequence>
<evidence type="ECO:0000313" key="1">
    <source>
        <dbReference type="EMBL" id="MDQ0646136.1"/>
    </source>
</evidence>